<keyword evidence="2" id="KW-0456">Lyase</keyword>
<dbReference type="EC" id="4.1.1.37" evidence="2"/>
<gene>
    <name evidence="2" type="ORF">J2Z66_002252</name>
</gene>
<dbReference type="Gene3D" id="3.20.20.210">
    <property type="match status" value="1"/>
</dbReference>
<protein>
    <submittedName>
        <fullName evidence="2">Uroporphyrinogen decarboxylase</fullName>
        <ecNumber evidence="2">4.1.1.37</ecNumber>
    </submittedName>
</protein>
<dbReference type="InterPro" id="IPR052024">
    <property type="entry name" value="Methanogen_methyltrans"/>
</dbReference>
<evidence type="ECO:0000313" key="2">
    <source>
        <dbReference type="EMBL" id="MBP1990646.1"/>
    </source>
</evidence>
<feature type="domain" description="Uroporphyrinogen decarboxylase (URO-D)" evidence="1">
    <location>
        <begin position="66"/>
        <end position="317"/>
    </location>
</feature>
<proteinExistence type="predicted"/>
<name>A0ABS4IUF6_9BACL</name>
<dbReference type="RefSeq" id="WP_209971393.1">
    <property type="nucleotide sequence ID" value="NZ_JAGGLB010000005.1"/>
</dbReference>
<comment type="caution">
    <text evidence="2">The sequence shown here is derived from an EMBL/GenBank/DDBJ whole genome shotgun (WGS) entry which is preliminary data.</text>
</comment>
<accession>A0ABS4IUF6</accession>
<reference evidence="2 3" key="1">
    <citation type="submission" date="2021-03" db="EMBL/GenBank/DDBJ databases">
        <title>Genomic Encyclopedia of Type Strains, Phase IV (KMG-IV): sequencing the most valuable type-strain genomes for metagenomic binning, comparative biology and taxonomic classification.</title>
        <authorList>
            <person name="Goeker M."/>
        </authorList>
    </citation>
    <scope>NUCLEOTIDE SEQUENCE [LARGE SCALE GENOMIC DNA]</scope>
    <source>
        <strain evidence="2 3">DSM 26048</strain>
    </source>
</reference>
<dbReference type="InterPro" id="IPR038071">
    <property type="entry name" value="UROD/MetE-like_sf"/>
</dbReference>
<dbReference type="PANTHER" id="PTHR47099">
    <property type="entry name" value="METHYLCOBAMIDE:COM METHYLTRANSFERASE MTBA"/>
    <property type="match status" value="1"/>
</dbReference>
<dbReference type="Proteomes" id="UP001519287">
    <property type="component" value="Unassembled WGS sequence"/>
</dbReference>
<evidence type="ECO:0000313" key="3">
    <source>
        <dbReference type="Proteomes" id="UP001519287"/>
    </source>
</evidence>
<evidence type="ECO:0000259" key="1">
    <source>
        <dbReference type="Pfam" id="PF01208"/>
    </source>
</evidence>
<sequence>MNKKERVFAAIRGEQVDRVPVGFWLHFPKDSHNGDQSVQAHVDFFKQTNTDIVKIMNENLVPCTHQINKATDWQYVRPINMKDKFVLDQLDIIKRIMDKLGDEAVVITTIHGTVASAFHARGGGDGYETLRTMLSTHLREETQIVSDAFRHVSEGVAEFTKACLDAGAQGIYYAALGGESSLFTDEEFEAHIKPNDLMILEAAQSASAFNVLHMCKEQINFQRYKDYKPDVVNWAVHDNNLTLLEGKKLFPDSAVIGGLDDRSGVLVNGTDEEIEQAVYSILDQMGSKKFILGADCTLPTEISYAKIKTAVEAVEKYNKK</sequence>
<dbReference type="SUPFAM" id="SSF51726">
    <property type="entry name" value="UROD/MetE-like"/>
    <property type="match status" value="1"/>
</dbReference>
<organism evidence="2 3">
    <name type="scientific">Paenibacillus eucommiae</name>
    <dbReference type="NCBI Taxonomy" id="1355755"/>
    <lineage>
        <taxon>Bacteria</taxon>
        <taxon>Bacillati</taxon>
        <taxon>Bacillota</taxon>
        <taxon>Bacilli</taxon>
        <taxon>Bacillales</taxon>
        <taxon>Paenibacillaceae</taxon>
        <taxon>Paenibacillus</taxon>
    </lineage>
</organism>
<dbReference type="InterPro" id="IPR000257">
    <property type="entry name" value="Uroporphyrinogen_deCOase"/>
</dbReference>
<dbReference type="PANTHER" id="PTHR47099:SF1">
    <property type="entry name" value="METHYLCOBAMIDE:COM METHYLTRANSFERASE MTBA"/>
    <property type="match status" value="1"/>
</dbReference>
<dbReference type="EMBL" id="JAGGLB010000005">
    <property type="protein sequence ID" value="MBP1990646.1"/>
    <property type="molecule type" value="Genomic_DNA"/>
</dbReference>
<dbReference type="GO" id="GO:0004853">
    <property type="term" value="F:uroporphyrinogen decarboxylase activity"/>
    <property type="evidence" value="ECO:0007669"/>
    <property type="project" value="UniProtKB-EC"/>
</dbReference>
<keyword evidence="3" id="KW-1185">Reference proteome</keyword>
<dbReference type="Pfam" id="PF01208">
    <property type="entry name" value="URO-D"/>
    <property type="match status" value="1"/>
</dbReference>